<dbReference type="SUPFAM" id="SSF55931">
    <property type="entry name" value="Glutamine synthetase/guanido kinase"/>
    <property type="match status" value="1"/>
</dbReference>
<evidence type="ECO:0000256" key="21">
    <source>
        <dbReference type="ARBA" id="ARBA00032122"/>
    </source>
</evidence>
<dbReference type="Pfam" id="PF12174">
    <property type="entry name" value="RST"/>
    <property type="match status" value="1"/>
</dbReference>
<dbReference type="Gene3D" id="3.30.590.20">
    <property type="match status" value="1"/>
</dbReference>
<reference evidence="25" key="2">
    <citation type="submission" date="2023-06" db="EMBL/GenBank/DDBJ databases">
        <authorList>
            <person name="Swenson N.G."/>
            <person name="Wegrzyn J.L."/>
            <person name="Mcevoy S.L."/>
        </authorList>
    </citation>
    <scope>NUCLEOTIDE SEQUENCE</scope>
    <source>
        <strain evidence="25">NS2018</strain>
        <tissue evidence="25">Leaf</tissue>
    </source>
</reference>
<keyword evidence="19" id="KW-0539">Nucleus</keyword>
<evidence type="ECO:0000256" key="16">
    <source>
        <dbReference type="ARBA" id="ARBA00023015"/>
    </source>
</evidence>
<dbReference type="PANTHER" id="PTHR34378">
    <property type="entry name" value="GLUTAMATE--CYSTEINE LIGASE, CHLOROPLASTIC"/>
    <property type="match status" value="1"/>
</dbReference>
<dbReference type="GO" id="GO:0006352">
    <property type="term" value="P:DNA-templated transcription initiation"/>
    <property type="evidence" value="ECO:0007669"/>
    <property type="project" value="InterPro"/>
</dbReference>
<comment type="caution">
    <text evidence="25">The sequence shown here is derived from an EMBL/GenBank/DDBJ whole genome shotgun (WGS) entry which is preliminary data.</text>
</comment>
<evidence type="ECO:0000256" key="2">
    <source>
        <dbReference type="ARBA" id="ARBA00004229"/>
    </source>
</evidence>
<dbReference type="InterPro" id="IPR006336">
    <property type="entry name" value="GCS2"/>
</dbReference>
<comment type="subunit">
    <text evidence="6">Homodimer or monomer when oxidized or reduced, respectively.</text>
</comment>
<evidence type="ECO:0000256" key="4">
    <source>
        <dbReference type="ARBA" id="ARBA00006178"/>
    </source>
</evidence>
<organism evidence="25 26">
    <name type="scientific">Acer saccharum</name>
    <name type="common">Sugar maple</name>
    <dbReference type="NCBI Taxonomy" id="4024"/>
    <lineage>
        <taxon>Eukaryota</taxon>
        <taxon>Viridiplantae</taxon>
        <taxon>Streptophyta</taxon>
        <taxon>Embryophyta</taxon>
        <taxon>Tracheophyta</taxon>
        <taxon>Spermatophyta</taxon>
        <taxon>Magnoliopsida</taxon>
        <taxon>eudicotyledons</taxon>
        <taxon>Gunneridae</taxon>
        <taxon>Pentapetalae</taxon>
        <taxon>rosids</taxon>
        <taxon>malvids</taxon>
        <taxon>Sapindales</taxon>
        <taxon>Sapindaceae</taxon>
        <taxon>Hippocastanoideae</taxon>
        <taxon>Acereae</taxon>
        <taxon>Acer</taxon>
    </lineage>
</organism>
<dbReference type="InterPro" id="IPR014746">
    <property type="entry name" value="Gln_synth/guanido_kin_cat_dom"/>
</dbReference>
<dbReference type="Gene3D" id="1.10.20.10">
    <property type="entry name" value="Histone, subunit A"/>
    <property type="match status" value="1"/>
</dbReference>
<evidence type="ECO:0000256" key="9">
    <source>
        <dbReference type="ARBA" id="ARBA00022528"/>
    </source>
</evidence>
<keyword evidence="17" id="KW-1015">Disulfide bond</keyword>
<keyword evidence="26" id="KW-1185">Reference proteome</keyword>
<comment type="function">
    <text evidence="22">TAFs are components of the transcription factor IID (TFIID) complex that is essential for mediating regulation of RNA polymerase transcription.</text>
</comment>
<feature type="compositionally biased region" description="Polar residues" evidence="23">
    <location>
        <begin position="391"/>
        <end position="405"/>
    </location>
</feature>
<evidence type="ECO:0000256" key="14">
    <source>
        <dbReference type="ARBA" id="ARBA00022840"/>
    </source>
</evidence>
<keyword evidence="16" id="KW-0805">Transcription regulation</keyword>
<evidence type="ECO:0000256" key="7">
    <source>
        <dbReference type="ARBA" id="ARBA00012220"/>
    </source>
</evidence>
<keyword evidence="11" id="KW-0934">Plastid</keyword>
<dbReference type="GO" id="GO:0043436">
    <property type="term" value="P:oxoacid metabolic process"/>
    <property type="evidence" value="ECO:0007669"/>
    <property type="project" value="UniProtKB-ARBA"/>
</dbReference>
<evidence type="ECO:0000259" key="24">
    <source>
        <dbReference type="PROSITE" id="PS51879"/>
    </source>
</evidence>
<dbReference type="CDD" id="cd08045">
    <property type="entry name" value="HFD_TAF4"/>
    <property type="match status" value="1"/>
</dbReference>
<keyword evidence="18" id="KW-0804">Transcription</keyword>
<evidence type="ECO:0000256" key="11">
    <source>
        <dbReference type="ARBA" id="ARBA00022640"/>
    </source>
</evidence>
<evidence type="ECO:0000256" key="22">
    <source>
        <dbReference type="ARBA" id="ARBA00058775"/>
    </source>
</evidence>
<gene>
    <name evidence="25" type="ORF">LWI29_021712</name>
</gene>
<feature type="region of interest" description="Disordered" evidence="23">
    <location>
        <begin position="1"/>
        <end position="161"/>
    </location>
</feature>
<evidence type="ECO:0000313" key="25">
    <source>
        <dbReference type="EMBL" id="KAK0587370.1"/>
    </source>
</evidence>
<protein>
    <recommendedName>
        <fullName evidence="8">Glutamate--cysteine ligase, chloroplastic</fullName>
        <ecNumber evidence="7">6.3.2.2</ecNumber>
    </recommendedName>
    <alternativeName>
        <fullName evidence="21">Gamma-ECS</fullName>
    </alternativeName>
    <alternativeName>
        <fullName evidence="20">Gamma-glutamylcysteine synthetase</fullName>
    </alternativeName>
</protein>
<dbReference type="InterPro" id="IPR009072">
    <property type="entry name" value="Histone-fold"/>
</dbReference>
<accession>A0AA39SD45</accession>
<feature type="domain" description="RST" evidence="24">
    <location>
        <begin position="188"/>
        <end position="259"/>
    </location>
</feature>
<keyword evidence="9" id="KW-0150">Chloroplast</keyword>
<dbReference type="InterPro" id="IPR011556">
    <property type="entry name" value="Glut_cys_lig_pln_type"/>
</dbReference>
<feature type="region of interest" description="Disordered" evidence="23">
    <location>
        <begin position="391"/>
        <end position="500"/>
    </location>
</feature>
<dbReference type="PROSITE" id="PS51879">
    <property type="entry name" value="RST"/>
    <property type="match status" value="1"/>
</dbReference>
<dbReference type="Pfam" id="PF04107">
    <property type="entry name" value="GCS2"/>
    <property type="match status" value="1"/>
</dbReference>
<dbReference type="GO" id="GO:0005524">
    <property type="term" value="F:ATP binding"/>
    <property type="evidence" value="ECO:0007669"/>
    <property type="project" value="UniProtKB-KW"/>
</dbReference>
<evidence type="ECO:0000256" key="19">
    <source>
        <dbReference type="ARBA" id="ARBA00023242"/>
    </source>
</evidence>
<name>A0AA39SD45_ACESA</name>
<feature type="compositionally biased region" description="Polar residues" evidence="23">
    <location>
        <begin position="117"/>
        <end position="142"/>
    </location>
</feature>
<feature type="region of interest" description="Disordered" evidence="23">
    <location>
        <begin position="745"/>
        <end position="779"/>
    </location>
</feature>
<evidence type="ECO:0000256" key="17">
    <source>
        <dbReference type="ARBA" id="ARBA00023157"/>
    </source>
</evidence>
<keyword evidence="10" id="KW-0436">Ligase</keyword>
<evidence type="ECO:0000256" key="3">
    <source>
        <dbReference type="ARBA" id="ARBA00005006"/>
    </source>
</evidence>
<feature type="region of interest" description="Disordered" evidence="23">
    <location>
        <begin position="281"/>
        <end position="376"/>
    </location>
</feature>
<sequence>MDPSIMKLLEEDEDESMHSGADVEAFQAALNRDIGGDVSTSQPSDSHSAFSQGKEGNHDPNQSISQWQNASQDENTNFRGLESVQQQEQHSSGMDLKQHGSVVENQQQHNDGCPPLQQKQSQDNRPQGSAEQTPNQIPQTTGMLLPGKNPIQTHEPERMRNQDGESQYLKIQKMSNQPTIATEQASNAINRGKQIPFALLLPSLIAQLDKDRAMQLDTLYGKLKKNEIVKDVFVRHMRDIVGDQMLRLAVNQMQSQMSAKQFQLQSQAAARQQQLRIPSVSPGATQFTDPHSFPQLHQKGSNSSTDPAHVPASSAPMHGSSFPIKENSAQKSRELERQPGSHGIHVSQIPSSSPSTANQERERPSVPVQGLNKQQQQQLYYPPTSFPMYGSSGTNYHPFSGTNVNPPGASLKPHPHDSQMRQITHHQSMGSTPPGGGGSHSHFTNNSKVQQNSVPRQASVNKDQSSGMSTMAYVKPEPVDQGTEQQNKSHLSTPQGLSAAQVEHGHTIPVTLKDEPLDKQSPRVGFLTPASIMPSNSVPPSTTTQPDPNIPMSSRMPSVTTPAGINARTPPKKPSIGQKKPLETLGSSPPPSNKKQKVSGVAFLDQSIEQLNDVTAVSGVNLREEEEQLFSGSKEDSRASEASRRVVQEEEERLILQKIPLQKKMAEIMAKCGLKSMSNDVERCLSLCVEERLRGILCNLIRLSKQRVDAEKPRHWTIITSDVRQQIMTMSRKAKEEWEKKQAEAEKLRKLNEPEGDNGVDGDKEKDDGRSKTVKVNKEVDDKMRATAANCAARAAVGGDDMLSKWQLMAEQARQKREGGGEAASGSQAGKDVNHKPSSTFGRNMKDNQEAERRGHVAPAGAGAIRKFGRNQGDASQTRVARTISVKDVIAVLEREPQMFSFDSTPANRGVENMAFVSQAGPTYRVRSEIARSTNGRYGVFGLTNNIEASRMKESSVSFSSSSYYSTKKSRILNLDGAGVGIQRGYRAIVAASPPTEDAVIATEPLTKEDLVNYLASGCKPKEKWRIGTEHEKFGFEFGTLRPMKYEQIAELLNSIAERFDWERIMEHEYIIGLKQGQQSISLEPGGQFELSGAPLETLHQTCAEVNSHLYQVKAVAEEMGIGFLGIGFQPKWGIKDIPVMPKGRYEIMKNYMPKVGTLGLDMMFRTCTVQVNLDFSSEADMIRKFRAGLALQPIATALFANSPFTEGKPNGYLSMRSQIWTDTDNNRAGMLPFVFDDSFGFEQYVDYALDVPMYFVYRKKKYIDCSGMSFRDFLVGKLPCLPGELPTLNDWENHLTTIFPEVRLKRYLEMRGADGGPWRRLCALPAFWVGILYDEVSLQNVLDITADWTAEERQMLRNKVPKTGLKTPFRDGLLGHVAQDVLKLAKDGLERRGYKESGFLNAVAEVVRTGVTPAEQLLEMYDGKWAQSVDPVFEELLY</sequence>
<dbReference type="GO" id="GO:0004357">
    <property type="term" value="F:glutamate-cysteine ligase activity"/>
    <property type="evidence" value="ECO:0007669"/>
    <property type="project" value="UniProtKB-EC"/>
</dbReference>
<evidence type="ECO:0000256" key="23">
    <source>
        <dbReference type="SAM" id="MobiDB-lite"/>
    </source>
</evidence>
<feature type="compositionally biased region" description="Polar residues" evidence="23">
    <location>
        <begin position="533"/>
        <end position="563"/>
    </location>
</feature>
<evidence type="ECO:0000256" key="20">
    <source>
        <dbReference type="ARBA" id="ARBA00030585"/>
    </source>
</evidence>
<feature type="compositionally biased region" description="Basic and acidic residues" evidence="23">
    <location>
        <begin position="844"/>
        <end position="855"/>
    </location>
</feature>
<keyword evidence="14" id="KW-0067">ATP-binding</keyword>
<dbReference type="Proteomes" id="UP001168877">
    <property type="component" value="Unassembled WGS sequence"/>
</dbReference>
<evidence type="ECO:0000256" key="13">
    <source>
        <dbReference type="ARBA" id="ARBA00022741"/>
    </source>
</evidence>
<dbReference type="GO" id="GO:0009507">
    <property type="term" value="C:chloroplast"/>
    <property type="evidence" value="ECO:0007669"/>
    <property type="project" value="UniProtKB-SubCell"/>
</dbReference>
<feature type="compositionally biased region" description="Polar residues" evidence="23">
    <location>
        <begin position="443"/>
        <end position="469"/>
    </location>
</feature>
<evidence type="ECO:0000256" key="10">
    <source>
        <dbReference type="ARBA" id="ARBA00022598"/>
    </source>
</evidence>
<dbReference type="GO" id="GO:0005669">
    <property type="term" value="C:transcription factor TFIID complex"/>
    <property type="evidence" value="ECO:0007669"/>
    <property type="project" value="InterPro"/>
</dbReference>
<feature type="compositionally biased region" description="Polar residues" evidence="23">
    <location>
        <begin position="482"/>
        <end position="498"/>
    </location>
</feature>
<feature type="compositionally biased region" description="Polar residues" evidence="23">
    <location>
        <begin position="348"/>
        <end position="358"/>
    </location>
</feature>
<evidence type="ECO:0000256" key="12">
    <source>
        <dbReference type="ARBA" id="ARBA00022684"/>
    </source>
</evidence>
<dbReference type="InterPro" id="IPR022003">
    <property type="entry name" value="RST"/>
</dbReference>
<dbReference type="PANTHER" id="PTHR34378:SF1">
    <property type="entry name" value="GLUTAMATE--CYSTEINE LIGASE, CHLOROPLASTIC"/>
    <property type="match status" value="1"/>
</dbReference>
<keyword evidence="12" id="KW-0317">Glutathione biosynthesis</keyword>
<feature type="compositionally biased region" description="Basic and acidic residues" evidence="23">
    <location>
        <begin position="761"/>
        <end position="779"/>
    </location>
</feature>
<dbReference type="GO" id="GO:0046982">
    <property type="term" value="F:protein heterodimerization activity"/>
    <property type="evidence" value="ECO:0007669"/>
    <property type="project" value="InterPro"/>
</dbReference>
<comment type="subcellular location">
    <subcellularLocation>
        <location evidence="1">Nucleus</location>
    </subcellularLocation>
    <subcellularLocation>
        <location evidence="2">Plastid</location>
        <location evidence="2">Chloroplast</location>
    </subcellularLocation>
</comment>
<dbReference type="EC" id="6.3.2.2" evidence="7"/>
<proteinExistence type="inferred from homology"/>
<evidence type="ECO:0000256" key="6">
    <source>
        <dbReference type="ARBA" id="ARBA00011153"/>
    </source>
</evidence>
<dbReference type="CDD" id="cd22249">
    <property type="entry name" value="UDM1_RNF168_RNF169-like"/>
    <property type="match status" value="1"/>
</dbReference>
<dbReference type="InterPro" id="IPR007900">
    <property type="entry name" value="TAF4_C"/>
</dbReference>
<dbReference type="GO" id="GO:0006750">
    <property type="term" value="P:glutathione biosynthetic process"/>
    <property type="evidence" value="ECO:0007669"/>
    <property type="project" value="UniProtKB-KW"/>
</dbReference>
<feature type="compositionally biased region" description="Polar residues" evidence="23">
    <location>
        <begin position="59"/>
        <end position="92"/>
    </location>
</feature>
<comment type="similarity">
    <text evidence="5">Belongs to the carboxylate-amine ligase family. Glutamate--cysteine ligase type 2 subfamily.</text>
</comment>
<feature type="compositionally biased region" description="Polar residues" evidence="23">
    <location>
        <begin position="38"/>
        <end position="51"/>
    </location>
</feature>
<evidence type="ECO:0000256" key="8">
    <source>
        <dbReference type="ARBA" id="ARBA00015722"/>
    </source>
</evidence>
<dbReference type="FunFam" id="1.10.20.10:FF:000015">
    <property type="entry name" value="Transcription initiation factor TFIID subunit 4B"/>
    <property type="match status" value="1"/>
</dbReference>
<evidence type="ECO:0000256" key="1">
    <source>
        <dbReference type="ARBA" id="ARBA00004123"/>
    </source>
</evidence>
<dbReference type="Pfam" id="PF05236">
    <property type="entry name" value="TAF4"/>
    <property type="match status" value="1"/>
</dbReference>
<feature type="region of interest" description="Disordered" evidence="23">
    <location>
        <begin position="811"/>
        <end position="866"/>
    </location>
</feature>
<dbReference type="InterPro" id="IPR035434">
    <property type="entry name" value="GCL_bact_plant"/>
</dbReference>
<dbReference type="FunFam" id="3.30.590.20:FF:000003">
    <property type="entry name" value="Glutamate--cysteine ligase"/>
    <property type="match status" value="1"/>
</dbReference>
<evidence type="ECO:0000313" key="26">
    <source>
        <dbReference type="Proteomes" id="UP001168877"/>
    </source>
</evidence>
<evidence type="ECO:0000256" key="15">
    <source>
        <dbReference type="ARBA" id="ARBA00022946"/>
    </source>
</evidence>
<dbReference type="EMBL" id="JAUESC010000382">
    <property type="protein sequence ID" value="KAK0587370.1"/>
    <property type="molecule type" value="Genomic_DNA"/>
</dbReference>
<evidence type="ECO:0000256" key="18">
    <source>
        <dbReference type="ARBA" id="ARBA00023163"/>
    </source>
</evidence>
<keyword evidence="13" id="KW-0547">Nucleotide-binding</keyword>
<reference evidence="25" key="1">
    <citation type="journal article" date="2022" name="Plant J.">
        <title>Strategies of tolerance reflected in two North American maple genomes.</title>
        <authorList>
            <person name="McEvoy S.L."/>
            <person name="Sezen U.U."/>
            <person name="Trouern-Trend A."/>
            <person name="McMahon S.M."/>
            <person name="Schaberg P.G."/>
            <person name="Yang J."/>
            <person name="Wegrzyn J.L."/>
            <person name="Swenson N.G."/>
        </authorList>
    </citation>
    <scope>NUCLEOTIDE SEQUENCE</scope>
    <source>
        <strain evidence="25">NS2018</strain>
    </source>
</reference>
<comment type="pathway">
    <text evidence="3">Sulfur metabolism; glutathione biosynthesis; glutathione from L-cysteine and L-glutamate: step 1/2.</text>
</comment>
<evidence type="ECO:0000256" key="5">
    <source>
        <dbReference type="ARBA" id="ARBA00010253"/>
    </source>
</evidence>
<dbReference type="NCBIfam" id="TIGR01436">
    <property type="entry name" value="glu_cys_lig_pln"/>
    <property type="match status" value="1"/>
</dbReference>
<feature type="region of interest" description="Disordered" evidence="23">
    <location>
        <begin position="530"/>
        <end position="598"/>
    </location>
</feature>
<comment type="similarity">
    <text evidence="4">Belongs to the TAF4 family.</text>
</comment>
<keyword evidence="15" id="KW-0809">Transit peptide</keyword>